<keyword evidence="4" id="KW-1185">Reference proteome</keyword>
<name>A0A6B0T882_9EURY</name>
<dbReference type="OrthoDB" id="307384at2157"/>
<dbReference type="InterPro" id="IPR055539">
    <property type="entry name" value="DUF7115"/>
</dbReference>
<dbReference type="Pfam" id="PF23428">
    <property type="entry name" value="DUF7115"/>
    <property type="match status" value="1"/>
</dbReference>
<feature type="region of interest" description="Disordered" evidence="1">
    <location>
        <begin position="211"/>
        <end position="335"/>
    </location>
</feature>
<dbReference type="Proteomes" id="UP000466535">
    <property type="component" value="Unassembled WGS sequence"/>
</dbReference>
<proteinExistence type="predicted"/>
<dbReference type="AlphaFoldDB" id="A0A6B0T882"/>
<evidence type="ECO:0000256" key="1">
    <source>
        <dbReference type="SAM" id="MobiDB-lite"/>
    </source>
</evidence>
<evidence type="ECO:0000313" key="4">
    <source>
        <dbReference type="Proteomes" id="UP000466535"/>
    </source>
</evidence>
<comment type="caution">
    <text evidence="3">The sequence shown here is derived from an EMBL/GenBank/DDBJ whole genome shotgun (WGS) entry which is preliminary data.</text>
</comment>
<evidence type="ECO:0000313" key="3">
    <source>
        <dbReference type="EMBL" id="MXR51411.1"/>
    </source>
</evidence>
<sequence>MEIPDRIAAAADGETIQSAVSLGDDDVICFTPTRTLLYRGEGLLSDESVDTYSHDIERLNLSEGRRKTTFALEYVDSVEKFKVASNRADQVLSRLLTGVLRAAGVIDEEEAVAGVFLFSELTLVVTDSQLLKHVGAYVWDPDFEEYAFEDVTGLEFEEGSVATQVVISVGGRPQRIKAPSDEARRLRQTLTNALFAYHDVDSLEALNKQIGQQAETDSPSDATGESGLGLDENISPLVGDDDDDSHESDHETAGDDTESPAVGGDGATVVAEAETDAPSADPSGGGRPTSTPDTDDAKQDRGEELERLREQVETLTEAVEAQQQQLAEQSEEIQTQRETIEQLIEELRRQT</sequence>
<feature type="domain" description="DUF7115" evidence="2">
    <location>
        <begin position="1"/>
        <end position="107"/>
    </location>
</feature>
<feature type="compositionally biased region" description="Low complexity" evidence="1">
    <location>
        <begin position="313"/>
        <end position="333"/>
    </location>
</feature>
<feature type="compositionally biased region" description="Polar residues" evidence="1">
    <location>
        <begin position="211"/>
        <end position="223"/>
    </location>
</feature>
<dbReference type="RefSeq" id="WP_159763541.1">
    <property type="nucleotide sequence ID" value="NZ_WUUT01000002.1"/>
</dbReference>
<feature type="compositionally biased region" description="Basic and acidic residues" evidence="1">
    <location>
        <begin position="295"/>
        <end position="312"/>
    </location>
</feature>
<evidence type="ECO:0000259" key="2">
    <source>
        <dbReference type="Pfam" id="PF23428"/>
    </source>
</evidence>
<dbReference type="EMBL" id="WUUT01000002">
    <property type="protein sequence ID" value="MXR51411.1"/>
    <property type="molecule type" value="Genomic_DNA"/>
</dbReference>
<accession>A0A6B0T882</accession>
<gene>
    <name evidence="3" type="ORF">GRX03_07315</name>
</gene>
<protein>
    <recommendedName>
        <fullName evidence="2">DUF7115 domain-containing protein</fullName>
    </recommendedName>
</protein>
<organism evidence="3 4">
    <name type="scientific">Halovenus carboxidivorans</name>
    <dbReference type="NCBI Taxonomy" id="2692199"/>
    <lineage>
        <taxon>Archaea</taxon>
        <taxon>Methanobacteriati</taxon>
        <taxon>Methanobacteriota</taxon>
        <taxon>Stenosarchaea group</taxon>
        <taxon>Halobacteria</taxon>
        <taxon>Halobacteriales</taxon>
        <taxon>Haloarculaceae</taxon>
        <taxon>Halovenus</taxon>
    </lineage>
</organism>
<reference evidence="3 4" key="1">
    <citation type="submission" date="2019-12" db="EMBL/GenBank/DDBJ databases">
        <title>Isolation and characterization of three novel carbon monoxide-oxidizing members of Halobacteria from salione crusts and soils.</title>
        <authorList>
            <person name="Myers M.R."/>
            <person name="King G.M."/>
        </authorList>
    </citation>
    <scope>NUCLEOTIDE SEQUENCE [LARGE SCALE GENOMIC DNA]</scope>
    <source>
        <strain evidence="3 4">WSH3</strain>
    </source>
</reference>